<dbReference type="PANTHER" id="PTHR47691">
    <property type="entry name" value="REGULATOR-RELATED"/>
    <property type="match status" value="1"/>
</dbReference>
<evidence type="ECO:0000259" key="3">
    <source>
        <dbReference type="PROSITE" id="PS51755"/>
    </source>
</evidence>
<dbReference type="PANTHER" id="PTHR47691:SF3">
    <property type="entry name" value="HTH-TYPE TRANSCRIPTIONAL REGULATOR RV0890C-RELATED"/>
    <property type="match status" value="1"/>
</dbReference>
<dbReference type="AlphaFoldDB" id="A0A4P6L263"/>
<gene>
    <name evidence="4" type="ORF">EWM63_22025</name>
</gene>
<dbReference type="SUPFAM" id="SSF46894">
    <property type="entry name" value="C-terminal effector domain of the bipartite response regulators"/>
    <property type="match status" value="1"/>
</dbReference>
<dbReference type="Gene3D" id="1.10.10.10">
    <property type="entry name" value="Winged helix-like DNA-binding domain superfamily/Winged helix DNA-binding domain"/>
    <property type="match status" value="1"/>
</dbReference>
<dbReference type="Gene3D" id="3.40.50.300">
    <property type="entry name" value="P-loop containing nucleotide triphosphate hydrolases"/>
    <property type="match status" value="1"/>
</dbReference>
<organism evidence="4 5">
    <name type="scientific">Pseudoduganella lutea</name>
    <dbReference type="NCBI Taxonomy" id="321985"/>
    <lineage>
        <taxon>Bacteria</taxon>
        <taxon>Pseudomonadati</taxon>
        <taxon>Pseudomonadota</taxon>
        <taxon>Betaproteobacteria</taxon>
        <taxon>Burkholderiales</taxon>
        <taxon>Oxalobacteraceae</taxon>
        <taxon>Telluria group</taxon>
        <taxon>Pseudoduganella</taxon>
    </lineage>
</organism>
<dbReference type="InterPro" id="IPR001867">
    <property type="entry name" value="OmpR/PhoB-type_DNA-bd"/>
</dbReference>
<dbReference type="GO" id="GO:0006355">
    <property type="term" value="P:regulation of DNA-templated transcription"/>
    <property type="evidence" value="ECO:0007669"/>
    <property type="project" value="InterPro"/>
</dbReference>
<dbReference type="SUPFAM" id="SSF52540">
    <property type="entry name" value="P-loop containing nucleoside triphosphate hydrolases"/>
    <property type="match status" value="1"/>
</dbReference>
<name>A0A4P6L263_9BURK</name>
<evidence type="ECO:0000313" key="4">
    <source>
        <dbReference type="EMBL" id="QBE65335.1"/>
    </source>
</evidence>
<dbReference type="Pfam" id="PF00486">
    <property type="entry name" value="Trans_reg_C"/>
    <property type="match status" value="1"/>
</dbReference>
<sequence>MHGSTPSCPRIWEMFLGGCQLVVKIVTYAPGLTAPCRFFNEVAMTLPAPGSFVAHASFGPFRLHPAQRVLLEDGRPLKLGARAFDILATLAERAGAPVSKRELIARAWPDTVVEEANLRVHVAALRKVLRETPERRYIGNVAGHGYALLAAVQWHVPADVAPAGTGSDGAPLAQALAALAQEHCLLTLTGPGGVGKSRLAQALARRLEAGFRTWRVDLADTTDPAAALAAAMALPPGTDPGSPLLAHVRERPVLLVLDNCDRVVTPAAALAERLLRDVPGLRIVATCREALRAAGERVQRVEPLDCPPPGAITAAAALSFPAVALFAARAAALHGGYTLADTDAPALAELCRRLDGVPLAIELAAARLDLFHPRDLLARIDERLQLLKGGRRTAPARHRSLRAALEWSIDTLAPVEHAVLCRVALFAGPFTLGRAVRVAAGEAITASDVEEALATLAAKSLLATRPAEGPPQCLLYDSVRTFALAQLPPGDPAWRRFVADCTALAAGPDGNTGKLCDLSDVRAALAWGFGPDGDATVAKALLAASVPMWWAAAELPALRHWLEIAIRRDTGAALQGIPSQSLHIALGTVRVYLEGAGAGRAAYARGFALAEAARDTERMADAFSGLALEHVLAGDYPAAVALAQRFQEGIRAAGSRPAQLVHDRFAALALHLSGEQALAAPLARNVQNATVPAVCTQRRTALHTDENVAASAVLARTRWLLGHPDDALRLARNGVLRARAVGADAPLCQVLAFAMFPVAWWCGDRPAALAALAELEDAARRFPHWESLARQYRHGVVEDAPGGWLAKAPAAGPHRETLATLNPCYLDAGLLLRADHGDARWCAAELRRVQGERLLASGGPAARDTAERLFRAALLLARNQGALGWELRAATSLAQLWYGRGAPDSARALLERAVSRFDEGGRTADLLAATRLLAQWHRRKKTGTAYVDAAPVMLIAC</sequence>
<dbReference type="InterPro" id="IPR027417">
    <property type="entry name" value="P-loop_NTPase"/>
</dbReference>
<proteinExistence type="predicted"/>
<feature type="domain" description="OmpR/PhoB-type" evidence="3">
    <location>
        <begin position="53"/>
        <end position="150"/>
    </location>
</feature>
<dbReference type="KEGG" id="plue:EWM63_22025"/>
<dbReference type="EMBL" id="CP035913">
    <property type="protein sequence ID" value="QBE65335.1"/>
    <property type="molecule type" value="Genomic_DNA"/>
</dbReference>
<evidence type="ECO:0000256" key="1">
    <source>
        <dbReference type="ARBA" id="ARBA00023125"/>
    </source>
</evidence>
<dbReference type="GO" id="GO:0000160">
    <property type="term" value="P:phosphorelay signal transduction system"/>
    <property type="evidence" value="ECO:0007669"/>
    <property type="project" value="InterPro"/>
</dbReference>
<keyword evidence="1 2" id="KW-0238">DNA-binding</keyword>
<evidence type="ECO:0000256" key="2">
    <source>
        <dbReference type="PROSITE-ProRule" id="PRU01091"/>
    </source>
</evidence>
<dbReference type="PROSITE" id="PS51755">
    <property type="entry name" value="OMPR_PHOB"/>
    <property type="match status" value="1"/>
</dbReference>
<reference evidence="4 5" key="1">
    <citation type="submission" date="2019-02" db="EMBL/GenBank/DDBJ databases">
        <title>Draft Genome Sequences of Six Type Strains of the Genus Massilia.</title>
        <authorList>
            <person name="Miess H."/>
            <person name="Frediansyhah A."/>
            <person name="Gross H."/>
        </authorList>
    </citation>
    <scope>NUCLEOTIDE SEQUENCE [LARGE SCALE GENOMIC DNA]</scope>
    <source>
        <strain evidence="4 5">DSM 17473</strain>
    </source>
</reference>
<dbReference type="CDD" id="cd00383">
    <property type="entry name" value="trans_reg_C"/>
    <property type="match status" value="1"/>
</dbReference>
<evidence type="ECO:0000313" key="5">
    <source>
        <dbReference type="Proteomes" id="UP000290637"/>
    </source>
</evidence>
<dbReference type="InterPro" id="IPR036388">
    <property type="entry name" value="WH-like_DNA-bd_sf"/>
</dbReference>
<protein>
    <recommendedName>
        <fullName evidence="3">OmpR/PhoB-type domain-containing protein</fullName>
    </recommendedName>
</protein>
<accession>A0A4P6L263</accession>
<dbReference type="Proteomes" id="UP000290637">
    <property type="component" value="Chromosome"/>
</dbReference>
<dbReference type="SMART" id="SM00862">
    <property type="entry name" value="Trans_reg_C"/>
    <property type="match status" value="1"/>
</dbReference>
<dbReference type="OrthoDB" id="9811542at2"/>
<dbReference type="PRINTS" id="PR00364">
    <property type="entry name" value="DISEASERSIST"/>
</dbReference>
<dbReference type="GO" id="GO:0003677">
    <property type="term" value="F:DNA binding"/>
    <property type="evidence" value="ECO:0007669"/>
    <property type="project" value="UniProtKB-UniRule"/>
</dbReference>
<keyword evidence="5" id="KW-1185">Reference proteome</keyword>
<dbReference type="InterPro" id="IPR016032">
    <property type="entry name" value="Sig_transdc_resp-reg_C-effctor"/>
</dbReference>
<feature type="DNA-binding region" description="OmpR/PhoB-type" evidence="2">
    <location>
        <begin position="53"/>
        <end position="150"/>
    </location>
</feature>